<dbReference type="EMBL" id="JAHHUM010002884">
    <property type="protein sequence ID" value="KAK5600554.1"/>
    <property type="molecule type" value="Genomic_DNA"/>
</dbReference>
<reference evidence="2 3" key="1">
    <citation type="submission" date="2021-06" db="EMBL/GenBank/DDBJ databases">
        <authorList>
            <person name="Palmer J.M."/>
        </authorList>
    </citation>
    <scope>NUCLEOTIDE SEQUENCE [LARGE SCALE GENOMIC DNA]</scope>
    <source>
        <strain evidence="2 3">MEX-2019</strain>
        <tissue evidence="2">Muscle</tissue>
    </source>
</reference>
<evidence type="ECO:0000313" key="2">
    <source>
        <dbReference type="EMBL" id="KAK5600554.1"/>
    </source>
</evidence>
<name>A0AAV9QT97_9TELE</name>
<proteinExistence type="predicted"/>
<keyword evidence="3" id="KW-1185">Reference proteome</keyword>
<comment type="caution">
    <text evidence="2">The sequence shown here is derived from an EMBL/GenBank/DDBJ whole genome shotgun (WGS) entry which is preliminary data.</text>
</comment>
<gene>
    <name evidence="2" type="ORF">CRENBAI_014784</name>
</gene>
<sequence>MLSRSGLTAAGKTGNFKNKQPIRSAPNEISDSSAPLWGGLWFVSVQGWATCWCLNNGADYFMEKTHFLFIM</sequence>
<dbReference type="AlphaFoldDB" id="A0AAV9QT97"/>
<dbReference type="Proteomes" id="UP001311232">
    <property type="component" value="Unassembled WGS sequence"/>
</dbReference>
<organism evidence="2 3">
    <name type="scientific">Crenichthys baileyi</name>
    <name type="common">White River springfish</name>
    <dbReference type="NCBI Taxonomy" id="28760"/>
    <lineage>
        <taxon>Eukaryota</taxon>
        <taxon>Metazoa</taxon>
        <taxon>Chordata</taxon>
        <taxon>Craniata</taxon>
        <taxon>Vertebrata</taxon>
        <taxon>Euteleostomi</taxon>
        <taxon>Actinopterygii</taxon>
        <taxon>Neopterygii</taxon>
        <taxon>Teleostei</taxon>
        <taxon>Neoteleostei</taxon>
        <taxon>Acanthomorphata</taxon>
        <taxon>Ovalentaria</taxon>
        <taxon>Atherinomorphae</taxon>
        <taxon>Cyprinodontiformes</taxon>
        <taxon>Goodeidae</taxon>
        <taxon>Crenichthys</taxon>
    </lineage>
</organism>
<evidence type="ECO:0000313" key="3">
    <source>
        <dbReference type="Proteomes" id="UP001311232"/>
    </source>
</evidence>
<feature type="region of interest" description="Disordered" evidence="1">
    <location>
        <begin position="1"/>
        <end position="31"/>
    </location>
</feature>
<evidence type="ECO:0000256" key="1">
    <source>
        <dbReference type="SAM" id="MobiDB-lite"/>
    </source>
</evidence>
<protein>
    <submittedName>
        <fullName evidence="2">Uncharacterized protein</fullName>
    </submittedName>
</protein>
<accession>A0AAV9QT97</accession>